<dbReference type="Proteomes" id="UP000240739">
    <property type="component" value="Unassembled WGS sequence"/>
</dbReference>
<dbReference type="GO" id="GO:0000160">
    <property type="term" value="P:phosphorelay signal transduction system"/>
    <property type="evidence" value="ECO:0007669"/>
    <property type="project" value="InterPro"/>
</dbReference>
<gene>
    <name evidence="4" type="ORF">C7Y72_03655</name>
</gene>
<dbReference type="InterPro" id="IPR008327">
    <property type="entry name" value="Sig_transdc_resp-reg_antiterm"/>
</dbReference>
<dbReference type="InterPro" id="IPR036388">
    <property type="entry name" value="WH-like_DNA-bd_sf"/>
</dbReference>
<dbReference type="PANTHER" id="PTHR43228:SF1">
    <property type="entry name" value="TWO-COMPONENT RESPONSE REGULATOR ARR22"/>
    <property type="match status" value="1"/>
</dbReference>
<name>A0A2T4UHW5_9ACTN</name>
<dbReference type="InterPro" id="IPR005561">
    <property type="entry name" value="ANTAR"/>
</dbReference>
<dbReference type="InterPro" id="IPR011006">
    <property type="entry name" value="CheY-like_superfamily"/>
</dbReference>
<organism evidence="4 5">
    <name type="scientific">Paraconexibacter algicola</name>
    <dbReference type="NCBI Taxonomy" id="2133960"/>
    <lineage>
        <taxon>Bacteria</taxon>
        <taxon>Bacillati</taxon>
        <taxon>Actinomycetota</taxon>
        <taxon>Thermoleophilia</taxon>
        <taxon>Solirubrobacterales</taxon>
        <taxon>Paraconexibacteraceae</taxon>
        <taxon>Paraconexibacter</taxon>
    </lineage>
</organism>
<dbReference type="Gene3D" id="1.10.10.10">
    <property type="entry name" value="Winged helix-like DNA-binding domain superfamily/Winged helix DNA-binding domain"/>
    <property type="match status" value="1"/>
</dbReference>
<dbReference type="InterPro" id="IPR001789">
    <property type="entry name" value="Sig_transdc_resp-reg_receiver"/>
</dbReference>
<comment type="caution">
    <text evidence="4">The sequence shown here is derived from an EMBL/GenBank/DDBJ whole genome shotgun (WGS) entry which is preliminary data.</text>
</comment>
<evidence type="ECO:0000259" key="3">
    <source>
        <dbReference type="PROSITE" id="PS50921"/>
    </source>
</evidence>
<dbReference type="AlphaFoldDB" id="A0A2T4UHW5"/>
<dbReference type="Pfam" id="PF03861">
    <property type="entry name" value="ANTAR"/>
    <property type="match status" value="1"/>
</dbReference>
<sequence length="193" mass="21020">MRILVAEDDPVIALGLGARLAALGHEVIGPAADGVQAVELAQEQEPDLYLFDVHMPHLDGLGAAQRLTEMGLRRPVVIITGVPAPDLLERCVAHGVNAYLVKPVDDRQLEASILLAASRHAELVALEEEVSTARHALEDRKVVEHAKAILMEALGLPEPDAFRRLQQTARKRNAKLVDVARDVVAREDLLRPT</sequence>
<keyword evidence="1" id="KW-0597">Phosphoprotein</keyword>
<dbReference type="SUPFAM" id="SSF52172">
    <property type="entry name" value="CheY-like"/>
    <property type="match status" value="1"/>
</dbReference>
<dbReference type="OrthoDB" id="9808843at2"/>
<reference evidence="4 5" key="1">
    <citation type="submission" date="2018-03" db="EMBL/GenBank/DDBJ databases">
        <title>Aquarubrobacter algicola gen. nov., sp. nov., a novel actinobacterium isolated from shallow eutrophic lake during the end of cyanobacterial harmful algal blooms.</title>
        <authorList>
            <person name="Chun S.J."/>
        </authorList>
    </citation>
    <scope>NUCLEOTIDE SEQUENCE [LARGE SCALE GENOMIC DNA]</scope>
    <source>
        <strain evidence="4 5">Seoho-28</strain>
    </source>
</reference>
<dbReference type="RefSeq" id="WP_107567246.1">
    <property type="nucleotide sequence ID" value="NZ_PYYB01000001.1"/>
</dbReference>
<dbReference type="EMBL" id="PYYB01000001">
    <property type="protein sequence ID" value="PTL58809.1"/>
    <property type="molecule type" value="Genomic_DNA"/>
</dbReference>
<dbReference type="PIRSF" id="PIRSF036382">
    <property type="entry name" value="RR_antiterm"/>
    <property type="match status" value="1"/>
</dbReference>
<dbReference type="InterPro" id="IPR052048">
    <property type="entry name" value="ST_Response_Regulator"/>
</dbReference>
<feature type="domain" description="ANTAR" evidence="3">
    <location>
        <begin position="123"/>
        <end position="184"/>
    </location>
</feature>
<dbReference type="SMART" id="SM01012">
    <property type="entry name" value="ANTAR"/>
    <property type="match status" value="1"/>
</dbReference>
<proteinExistence type="predicted"/>
<dbReference type="GO" id="GO:0003723">
    <property type="term" value="F:RNA binding"/>
    <property type="evidence" value="ECO:0007669"/>
    <property type="project" value="InterPro"/>
</dbReference>
<keyword evidence="5" id="KW-1185">Reference proteome</keyword>
<feature type="domain" description="Response regulatory" evidence="2">
    <location>
        <begin position="2"/>
        <end position="117"/>
    </location>
</feature>
<evidence type="ECO:0000313" key="5">
    <source>
        <dbReference type="Proteomes" id="UP000240739"/>
    </source>
</evidence>
<dbReference type="Gene3D" id="3.40.50.2300">
    <property type="match status" value="1"/>
</dbReference>
<dbReference type="Pfam" id="PF00072">
    <property type="entry name" value="Response_reg"/>
    <property type="match status" value="1"/>
</dbReference>
<accession>A0A2T4UHW5</accession>
<evidence type="ECO:0000259" key="2">
    <source>
        <dbReference type="PROSITE" id="PS50110"/>
    </source>
</evidence>
<dbReference type="SMART" id="SM00448">
    <property type="entry name" value="REC"/>
    <property type="match status" value="1"/>
</dbReference>
<evidence type="ECO:0000313" key="4">
    <source>
        <dbReference type="EMBL" id="PTL58809.1"/>
    </source>
</evidence>
<dbReference type="PROSITE" id="PS50921">
    <property type="entry name" value="ANTAR"/>
    <property type="match status" value="1"/>
</dbReference>
<dbReference type="PANTHER" id="PTHR43228">
    <property type="entry name" value="TWO-COMPONENT RESPONSE REGULATOR"/>
    <property type="match status" value="1"/>
</dbReference>
<protein>
    <submittedName>
        <fullName evidence="4">Response regulator</fullName>
    </submittedName>
</protein>
<evidence type="ECO:0000256" key="1">
    <source>
        <dbReference type="PROSITE-ProRule" id="PRU00169"/>
    </source>
</evidence>
<feature type="modified residue" description="4-aspartylphosphate" evidence="1">
    <location>
        <position position="52"/>
    </location>
</feature>
<dbReference type="PROSITE" id="PS50110">
    <property type="entry name" value="RESPONSE_REGULATORY"/>
    <property type="match status" value="1"/>
</dbReference>